<evidence type="ECO:0000313" key="7">
    <source>
        <dbReference type="Proteomes" id="UP001500427"/>
    </source>
</evidence>
<organism evidence="6 7">
    <name type="scientific">Terrabacter aeriphilus</name>
    <dbReference type="NCBI Taxonomy" id="515662"/>
    <lineage>
        <taxon>Bacteria</taxon>
        <taxon>Bacillati</taxon>
        <taxon>Actinomycetota</taxon>
        <taxon>Actinomycetes</taxon>
        <taxon>Micrococcales</taxon>
        <taxon>Intrasporangiaceae</taxon>
        <taxon>Terrabacter</taxon>
    </lineage>
</organism>
<gene>
    <name evidence="6" type="ORF">GCM10023258_19620</name>
</gene>
<comment type="caution">
    <text evidence="6">The sequence shown here is derived from an EMBL/GenBank/DDBJ whole genome shotgun (WGS) entry which is preliminary data.</text>
</comment>
<dbReference type="Proteomes" id="UP001500427">
    <property type="component" value="Unassembled WGS sequence"/>
</dbReference>
<dbReference type="EMBL" id="BAABIW010000014">
    <property type="protein sequence ID" value="GAA5026121.1"/>
    <property type="molecule type" value="Genomic_DNA"/>
</dbReference>
<dbReference type="InterPro" id="IPR000835">
    <property type="entry name" value="HTH_MarR-typ"/>
</dbReference>
<keyword evidence="3" id="KW-0804">Transcription</keyword>
<dbReference type="SUPFAM" id="SSF46785">
    <property type="entry name" value="Winged helix' DNA-binding domain"/>
    <property type="match status" value="1"/>
</dbReference>
<sequence length="189" mass="20500">MDVNASGPYDGRMSAQTSPAGVPAGSGLGFDPIARAREQWREQGWGAAADGMAAITSLMRAHQIVLARVEATLRPLGVTFARYEVLMLLWFSRRGSLPMKVIASRLQVHPTSVTNAVDRLEDAGLVTRSTHPEDRRAMVVALTPPGRELAERATHALNADVFEQPDLGEGDVRSLVDVLTRLRRSAGDF</sequence>
<keyword evidence="7" id="KW-1185">Reference proteome</keyword>
<dbReference type="InterPro" id="IPR023187">
    <property type="entry name" value="Tscrpt_reg_MarR-type_CS"/>
</dbReference>
<evidence type="ECO:0000313" key="6">
    <source>
        <dbReference type="EMBL" id="GAA5026121.1"/>
    </source>
</evidence>
<accession>A0ABP9JCQ2</accession>
<protein>
    <submittedName>
        <fullName evidence="6">MarR family transcriptional regulator</fullName>
    </submittedName>
</protein>
<dbReference type="PRINTS" id="PR00598">
    <property type="entry name" value="HTHMARR"/>
</dbReference>
<dbReference type="PROSITE" id="PS50995">
    <property type="entry name" value="HTH_MARR_2"/>
    <property type="match status" value="1"/>
</dbReference>
<feature type="domain" description="HTH marR-type" evidence="5">
    <location>
        <begin position="48"/>
        <end position="184"/>
    </location>
</feature>
<evidence type="ECO:0000256" key="4">
    <source>
        <dbReference type="SAM" id="MobiDB-lite"/>
    </source>
</evidence>
<name>A0ABP9JCQ2_9MICO</name>
<reference evidence="7" key="1">
    <citation type="journal article" date="2019" name="Int. J. Syst. Evol. Microbiol.">
        <title>The Global Catalogue of Microorganisms (GCM) 10K type strain sequencing project: providing services to taxonomists for standard genome sequencing and annotation.</title>
        <authorList>
            <consortium name="The Broad Institute Genomics Platform"/>
            <consortium name="The Broad Institute Genome Sequencing Center for Infectious Disease"/>
            <person name="Wu L."/>
            <person name="Ma J."/>
        </authorList>
    </citation>
    <scope>NUCLEOTIDE SEQUENCE [LARGE SCALE GENOMIC DNA]</scope>
    <source>
        <strain evidence="7">JCM 17687</strain>
    </source>
</reference>
<dbReference type="SMART" id="SM00347">
    <property type="entry name" value="HTH_MARR"/>
    <property type="match status" value="1"/>
</dbReference>
<dbReference type="InterPro" id="IPR036390">
    <property type="entry name" value="WH_DNA-bd_sf"/>
</dbReference>
<dbReference type="InterPro" id="IPR039422">
    <property type="entry name" value="MarR/SlyA-like"/>
</dbReference>
<dbReference type="InterPro" id="IPR036388">
    <property type="entry name" value="WH-like_DNA-bd_sf"/>
</dbReference>
<evidence type="ECO:0000256" key="1">
    <source>
        <dbReference type="ARBA" id="ARBA00023015"/>
    </source>
</evidence>
<dbReference type="Pfam" id="PF01047">
    <property type="entry name" value="MarR"/>
    <property type="match status" value="1"/>
</dbReference>
<evidence type="ECO:0000259" key="5">
    <source>
        <dbReference type="PROSITE" id="PS50995"/>
    </source>
</evidence>
<dbReference type="PROSITE" id="PS01117">
    <property type="entry name" value="HTH_MARR_1"/>
    <property type="match status" value="1"/>
</dbReference>
<dbReference type="PANTHER" id="PTHR33164">
    <property type="entry name" value="TRANSCRIPTIONAL REGULATOR, MARR FAMILY"/>
    <property type="match status" value="1"/>
</dbReference>
<feature type="region of interest" description="Disordered" evidence="4">
    <location>
        <begin position="1"/>
        <end position="24"/>
    </location>
</feature>
<keyword evidence="1" id="KW-0805">Transcription regulation</keyword>
<dbReference type="Gene3D" id="1.10.10.10">
    <property type="entry name" value="Winged helix-like DNA-binding domain superfamily/Winged helix DNA-binding domain"/>
    <property type="match status" value="1"/>
</dbReference>
<proteinExistence type="predicted"/>
<evidence type="ECO:0000256" key="2">
    <source>
        <dbReference type="ARBA" id="ARBA00023125"/>
    </source>
</evidence>
<keyword evidence="2" id="KW-0238">DNA-binding</keyword>
<dbReference type="PANTHER" id="PTHR33164:SF101">
    <property type="entry name" value="TRANSCRIPTIONAL REPRESSOR MPRA"/>
    <property type="match status" value="1"/>
</dbReference>
<evidence type="ECO:0000256" key="3">
    <source>
        <dbReference type="ARBA" id="ARBA00023163"/>
    </source>
</evidence>